<dbReference type="KEGG" id="xak:KIMC2_10880"/>
<evidence type="ECO:0000256" key="2">
    <source>
        <dbReference type="ARBA" id="ARBA00001946"/>
    </source>
</evidence>
<dbReference type="NCBIfam" id="NF000594">
    <property type="entry name" value="PRK00015.1-1"/>
    <property type="match status" value="1"/>
</dbReference>
<dbReference type="GO" id="GO:0005737">
    <property type="term" value="C:cytoplasm"/>
    <property type="evidence" value="ECO:0007669"/>
    <property type="project" value="UniProtKB-SubCell"/>
</dbReference>
<comment type="catalytic activity">
    <reaction evidence="1 14 15 16">
        <text>Endonucleolytic cleavage to 5'-phosphomonoester.</text>
        <dbReference type="EC" id="3.1.26.4"/>
    </reaction>
</comment>
<feature type="binding site" evidence="14 15">
    <location>
        <position position="146"/>
    </location>
    <ligand>
        <name>a divalent metal cation</name>
        <dbReference type="ChEBI" id="CHEBI:60240"/>
    </ligand>
</feature>
<dbReference type="EMBL" id="AP026801">
    <property type="protein sequence ID" value="BDR56526.1"/>
    <property type="molecule type" value="Genomic_DNA"/>
</dbReference>
<dbReference type="InterPro" id="IPR022898">
    <property type="entry name" value="RNase_HII"/>
</dbReference>
<dbReference type="FunFam" id="3.30.420.10:FF:000006">
    <property type="entry name" value="Ribonuclease HII"/>
    <property type="match status" value="1"/>
</dbReference>
<dbReference type="PANTHER" id="PTHR10954:SF18">
    <property type="entry name" value="RIBONUCLEASE HII"/>
    <property type="match status" value="1"/>
</dbReference>
<dbReference type="GO" id="GO:0003723">
    <property type="term" value="F:RNA binding"/>
    <property type="evidence" value="ECO:0007669"/>
    <property type="project" value="UniProtKB-UniRule"/>
</dbReference>
<keyword evidence="19" id="KW-1185">Reference proteome</keyword>
<evidence type="ECO:0000256" key="7">
    <source>
        <dbReference type="ARBA" id="ARBA00019179"/>
    </source>
</evidence>
<name>A0AAU9CVV0_9LACO</name>
<dbReference type="PANTHER" id="PTHR10954">
    <property type="entry name" value="RIBONUCLEASE H2 SUBUNIT A"/>
    <property type="match status" value="1"/>
</dbReference>
<accession>A0AAU9CVV0</accession>
<dbReference type="Gene3D" id="3.30.420.10">
    <property type="entry name" value="Ribonuclease H-like superfamily/Ribonuclease H"/>
    <property type="match status" value="1"/>
</dbReference>
<feature type="binding site" evidence="14 15">
    <location>
        <position position="55"/>
    </location>
    <ligand>
        <name>a divalent metal cation</name>
        <dbReference type="ChEBI" id="CHEBI:60240"/>
    </ligand>
</feature>
<dbReference type="GO" id="GO:0006298">
    <property type="term" value="P:mismatch repair"/>
    <property type="evidence" value="ECO:0007669"/>
    <property type="project" value="TreeGrafter"/>
</dbReference>
<evidence type="ECO:0000256" key="5">
    <source>
        <dbReference type="ARBA" id="ARBA00007383"/>
    </source>
</evidence>
<dbReference type="AlphaFoldDB" id="A0AAU9CVV0"/>
<evidence type="ECO:0000313" key="19">
    <source>
        <dbReference type="Proteomes" id="UP001321804"/>
    </source>
</evidence>
<evidence type="ECO:0000256" key="9">
    <source>
        <dbReference type="ARBA" id="ARBA00022722"/>
    </source>
</evidence>
<sequence length="232" mass="26188">MHELKKDSRKSVQVLLKSYERKCELIRIKKLEYEQKSTFEAKFWSQNKIVAGVDEVGRGCLAGPVVCGAVVLDSRHPILGIDDSKKLSVRERERLSEEIKKYAICYSVAIISPKKIDQINILEASRLGMLQAVNKLKITPQELLIDAIHINSSIPQTDIVKGDARSVSIGAASIIAKVYRDALMTKYDSFYPEYNFKKNKGYGTKDHLSALEKYGITPIHRQSFSPVQKFNA</sequence>
<keyword evidence="11 14" id="KW-0255">Endonuclease</keyword>
<dbReference type="InterPro" id="IPR036397">
    <property type="entry name" value="RNaseH_sf"/>
</dbReference>
<evidence type="ECO:0000256" key="11">
    <source>
        <dbReference type="ARBA" id="ARBA00022759"/>
    </source>
</evidence>
<keyword evidence="9 14" id="KW-0540">Nuclease</keyword>
<dbReference type="HAMAP" id="MF_00052_B">
    <property type="entry name" value="RNase_HII_B"/>
    <property type="match status" value="1"/>
</dbReference>
<dbReference type="Proteomes" id="UP001321804">
    <property type="component" value="Chromosome"/>
</dbReference>
<gene>
    <name evidence="14 18" type="primary">rnhB</name>
    <name evidence="18" type="ORF">KIMC2_10880</name>
</gene>
<evidence type="ECO:0000256" key="1">
    <source>
        <dbReference type="ARBA" id="ARBA00000077"/>
    </source>
</evidence>
<feature type="domain" description="RNase H type-2" evidence="17">
    <location>
        <begin position="48"/>
        <end position="232"/>
    </location>
</feature>
<reference evidence="18 19" key="1">
    <citation type="journal article" date="2023" name="Microbiol. Spectr.">
        <title>Symbiosis of Carpenter Bees with Uncharacterized Lactic Acid Bacteria Showing NAD Auxotrophy.</title>
        <authorList>
            <person name="Kawasaki S."/>
            <person name="Ozawa K."/>
            <person name="Mori T."/>
            <person name="Yamamoto A."/>
            <person name="Ito M."/>
            <person name="Ohkuma M."/>
            <person name="Sakamoto M."/>
            <person name="Matsutani M."/>
        </authorList>
    </citation>
    <scope>NUCLEOTIDE SEQUENCE [LARGE SCALE GENOMIC DNA]</scope>
    <source>
        <strain evidence="18 19">KimC2</strain>
    </source>
</reference>
<proteinExistence type="inferred from homology"/>
<dbReference type="InterPro" id="IPR024567">
    <property type="entry name" value="RNase_HII/HIII_dom"/>
</dbReference>
<dbReference type="GO" id="GO:0030145">
    <property type="term" value="F:manganese ion binding"/>
    <property type="evidence" value="ECO:0007669"/>
    <property type="project" value="UniProtKB-UniRule"/>
</dbReference>
<evidence type="ECO:0000256" key="4">
    <source>
        <dbReference type="ARBA" id="ARBA00004496"/>
    </source>
</evidence>
<evidence type="ECO:0000256" key="8">
    <source>
        <dbReference type="ARBA" id="ARBA00022490"/>
    </source>
</evidence>
<dbReference type="PROSITE" id="PS51975">
    <property type="entry name" value="RNASE_H_2"/>
    <property type="match status" value="1"/>
</dbReference>
<evidence type="ECO:0000256" key="3">
    <source>
        <dbReference type="ARBA" id="ARBA00004065"/>
    </source>
</evidence>
<comment type="cofactor">
    <cofactor evidence="14 15">
        <name>Mn(2+)</name>
        <dbReference type="ChEBI" id="CHEBI:29035"/>
    </cofactor>
    <cofactor evidence="14 15">
        <name>Mg(2+)</name>
        <dbReference type="ChEBI" id="CHEBI:18420"/>
    </cofactor>
    <text evidence="14 15">Manganese or magnesium. Binds 1 divalent metal ion per monomer in the absence of substrate. May bind a second metal ion after substrate binding.</text>
</comment>
<dbReference type="GO" id="GO:0004523">
    <property type="term" value="F:RNA-DNA hybrid ribonuclease activity"/>
    <property type="evidence" value="ECO:0007669"/>
    <property type="project" value="UniProtKB-UniRule"/>
</dbReference>
<comment type="similarity">
    <text evidence="5 14 16">Belongs to the RNase HII family.</text>
</comment>
<dbReference type="EC" id="3.1.26.4" evidence="6 14"/>
<organism evidence="18 19">
    <name type="scientific">Xylocopilactobacillus apis</name>
    <dbReference type="NCBI Taxonomy" id="2932183"/>
    <lineage>
        <taxon>Bacteria</taxon>
        <taxon>Bacillati</taxon>
        <taxon>Bacillota</taxon>
        <taxon>Bacilli</taxon>
        <taxon>Lactobacillales</taxon>
        <taxon>Lactobacillaceae</taxon>
        <taxon>Xylocopilactobacillus</taxon>
    </lineage>
</organism>
<evidence type="ECO:0000256" key="6">
    <source>
        <dbReference type="ARBA" id="ARBA00012180"/>
    </source>
</evidence>
<dbReference type="CDD" id="cd07182">
    <property type="entry name" value="RNase_HII_bacteria_HII_like"/>
    <property type="match status" value="1"/>
</dbReference>
<evidence type="ECO:0000256" key="15">
    <source>
        <dbReference type="PROSITE-ProRule" id="PRU01319"/>
    </source>
</evidence>
<feature type="binding site" evidence="14 15">
    <location>
        <position position="54"/>
    </location>
    <ligand>
        <name>a divalent metal cation</name>
        <dbReference type="ChEBI" id="CHEBI:60240"/>
    </ligand>
</feature>
<evidence type="ECO:0000256" key="10">
    <source>
        <dbReference type="ARBA" id="ARBA00022723"/>
    </source>
</evidence>
<dbReference type="GO" id="GO:0043137">
    <property type="term" value="P:DNA replication, removal of RNA primer"/>
    <property type="evidence" value="ECO:0007669"/>
    <property type="project" value="TreeGrafter"/>
</dbReference>
<comment type="subcellular location">
    <subcellularLocation>
        <location evidence="4 14">Cytoplasm</location>
    </subcellularLocation>
</comment>
<evidence type="ECO:0000259" key="17">
    <source>
        <dbReference type="PROSITE" id="PS51975"/>
    </source>
</evidence>
<protein>
    <recommendedName>
        <fullName evidence="7 14">Ribonuclease HII</fullName>
        <shortName evidence="14">RNase HII</shortName>
        <ecNumber evidence="6 14">3.1.26.4</ecNumber>
    </recommendedName>
</protein>
<dbReference type="InterPro" id="IPR012337">
    <property type="entry name" value="RNaseH-like_sf"/>
</dbReference>
<dbReference type="GO" id="GO:0032299">
    <property type="term" value="C:ribonuclease H2 complex"/>
    <property type="evidence" value="ECO:0007669"/>
    <property type="project" value="TreeGrafter"/>
</dbReference>
<evidence type="ECO:0000256" key="16">
    <source>
        <dbReference type="RuleBase" id="RU003515"/>
    </source>
</evidence>
<dbReference type="Pfam" id="PF01351">
    <property type="entry name" value="RNase_HII"/>
    <property type="match status" value="1"/>
</dbReference>
<comment type="function">
    <text evidence="3 14 16">Endonuclease that specifically degrades the RNA of RNA-DNA hybrids.</text>
</comment>
<comment type="cofactor">
    <cofactor evidence="2">
        <name>Mg(2+)</name>
        <dbReference type="ChEBI" id="CHEBI:18420"/>
    </cofactor>
</comment>
<keyword evidence="13 14" id="KW-0464">Manganese</keyword>
<dbReference type="InterPro" id="IPR001352">
    <property type="entry name" value="RNase_HII/HIII"/>
</dbReference>
<dbReference type="SUPFAM" id="SSF53098">
    <property type="entry name" value="Ribonuclease H-like"/>
    <property type="match status" value="1"/>
</dbReference>
<evidence type="ECO:0000256" key="14">
    <source>
        <dbReference type="HAMAP-Rule" id="MF_00052"/>
    </source>
</evidence>
<evidence type="ECO:0000313" key="18">
    <source>
        <dbReference type="EMBL" id="BDR56526.1"/>
    </source>
</evidence>
<keyword evidence="10 14" id="KW-0479">Metal-binding</keyword>
<keyword evidence="8 14" id="KW-0963">Cytoplasm</keyword>
<evidence type="ECO:0000256" key="13">
    <source>
        <dbReference type="ARBA" id="ARBA00023211"/>
    </source>
</evidence>
<dbReference type="NCBIfam" id="NF000595">
    <property type="entry name" value="PRK00015.1-3"/>
    <property type="match status" value="1"/>
</dbReference>
<evidence type="ECO:0000256" key="12">
    <source>
        <dbReference type="ARBA" id="ARBA00022801"/>
    </source>
</evidence>
<keyword evidence="12 14" id="KW-0378">Hydrolase</keyword>